<evidence type="ECO:0000313" key="15">
    <source>
        <dbReference type="Proteomes" id="UP000238375"/>
    </source>
</evidence>
<dbReference type="Gene3D" id="3.30.565.10">
    <property type="entry name" value="Histidine kinase-like ATPase, C-terminal domain"/>
    <property type="match status" value="1"/>
</dbReference>
<evidence type="ECO:0000256" key="7">
    <source>
        <dbReference type="ARBA" id="ARBA00022777"/>
    </source>
</evidence>
<keyword evidence="8 11" id="KW-1133">Transmembrane helix</keyword>
<feature type="domain" description="Histidine kinase" evidence="12">
    <location>
        <begin position="237"/>
        <end position="452"/>
    </location>
</feature>
<keyword evidence="4" id="KW-0597">Phosphoprotein</keyword>
<dbReference type="PROSITE" id="PS50885">
    <property type="entry name" value="HAMP"/>
    <property type="match status" value="1"/>
</dbReference>
<comment type="caution">
    <text evidence="14">The sequence shown here is derived from an EMBL/GenBank/DDBJ whole genome shotgun (WGS) entry which is preliminary data.</text>
</comment>
<keyword evidence="5" id="KW-0808">Transferase</keyword>
<dbReference type="InterPro" id="IPR004358">
    <property type="entry name" value="Sig_transdc_His_kin-like_C"/>
</dbReference>
<dbReference type="InterPro" id="IPR005467">
    <property type="entry name" value="His_kinase_dom"/>
</dbReference>
<dbReference type="SUPFAM" id="SSF47384">
    <property type="entry name" value="Homodimeric domain of signal transducing histidine kinase"/>
    <property type="match status" value="1"/>
</dbReference>
<sequence>MGNIRTRLTVQFMALVTVVLLLFSLGVYGFSQLYLQKRFFSRLQSRALTVTEQLANAPNPSIDTRQPGNDALPDEQVSVYNTRLHRIIFSVGPDRPALHVSFIAQLKPGKTRLYLHQGDTQVVAIFLAGKAPDNWLLISAVDQQGKAALADLRQILGVMGLAGVLLLSLAGWLFAGRALAPMENIVGQVNTIFPANMARRVEYANPGDEIGSLVTTVNRLLDRVGEALLNQKMFIANVSHELKNPLTKIRSQLDVALRQPRDPDTYIRLLTSLRDDATSLTDLTNTLLTLAGTNADTLPMQPLRIDELLWEVKQQAQKWNEAYRVALTFAEFPDEEGALLVMGNEAALKNLLLNLIDNACKFAADNQALVTFRADGETVQVQVANVGPPIAAADLPFLFEPFYRSRTTATTHRGHGLGLAIAARIADLHRGTIVAESTKMGAVFTLSLPVQAAF</sequence>
<dbReference type="CDD" id="cd00082">
    <property type="entry name" value="HisKA"/>
    <property type="match status" value="1"/>
</dbReference>
<dbReference type="InterPro" id="IPR003594">
    <property type="entry name" value="HATPase_dom"/>
</dbReference>
<dbReference type="PANTHER" id="PTHR45436:SF5">
    <property type="entry name" value="SENSOR HISTIDINE KINASE TRCS"/>
    <property type="match status" value="1"/>
</dbReference>
<evidence type="ECO:0000256" key="8">
    <source>
        <dbReference type="ARBA" id="ARBA00022989"/>
    </source>
</evidence>
<keyword evidence="9" id="KW-0902">Two-component regulatory system</keyword>
<dbReference type="SUPFAM" id="SSF55874">
    <property type="entry name" value="ATPase domain of HSP90 chaperone/DNA topoisomerase II/histidine kinase"/>
    <property type="match status" value="1"/>
</dbReference>
<proteinExistence type="predicted"/>
<keyword evidence="7 14" id="KW-0418">Kinase</keyword>
<dbReference type="InterPro" id="IPR050428">
    <property type="entry name" value="TCS_sensor_his_kinase"/>
</dbReference>
<dbReference type="RefSeq" id="WP_106135777.1">
    <property type="nucleotide sequence ID" value="NZ_PVTE01000001.1"/>
</dbReference>
<dbReference type="CDD" id="cd00075">
    <property type="entry name" value="HATPase"/>
    <property type="match status" value="1"/>
</dbReference>
<dbReference type="EC" id="2.7.13.3" evidence="3"/>
<dbReference type="Pfam" id="PF02518">
    <property type="entry name" value="HATPase_c"/>
    <property type="match status" value="1"/>
</dbReference>
<dbReference type="EMBL" id="PVTE01000001">
    <property type="protein sequence ID" value="PRY47009.1"/>
    <property type="molecule type" value="Genomic_DNA"/>
</dbReference>
<evidence type="ECO:0000256" key="5">
    <source>
        <dbReference type="ARBA" id="ARBA00022679"/>
    </source>
</evidence>
<evidence type="ECO:0000256" key="1">
    <source>
        <dbReference type="ARBA" id="ARBA00000085"/>
    </source>
</evidence>
<feature type="transmembrane region" description="Helical" evidence="11">
    <location>
        <begin position="12"/>
        <end position="35"/>
    </location>
</feature>
<feature type="transmembrane region" description="Helical" evidence="11">
    <location>
        <begin position="155"/>
        <end position="175"/>
    </location>
</feature>
<evidence type="ECO:0000256" key="4">
    <source>
        <dbReference type="ARBA" id="ARBA00022553"/>
    </source>
</evidence>
<evidence type="ECO:0000256" key="10">
    <source>
        <dbReference type="ARBA" id="ARBA00023136"/>
    </source>
</evidence>
<dbReference type="InterPro" id="IPR003661">
    <property type="entry name" value="HisK_dim/P_dom"/>
</dbReference>
<evidence type="ECO:0000259" key="13">
    <source>
        <dbReference type="PROSITE" id="PS50885"/>
    </source>
</evidence>
<dbReference type="PANTHER" id="PTHR45436">
    <property type="entry name" value="SENSOR HISTIDINE KINASE YKOH"/>
    <property type="match status" value="1"/>
</dbReference>
<dbReference type="SMART" id="SM00388">
    <property type="entry name" value="HisKA"/>
    <property type="match status" value="1"/>
</dbReference>
<keyword evidence="15" id="KW-1185">Reference proteome</keyword>
<dbReference type="Gene3D" id="1.10.287.130">
    <property type="match status" value="1"/>
</dbReference>
<accession>A0A2T0TN19</accession>
<dbReference type="InterPro" id="IPR003660">
    <property type="entry name" value="HAMP_dom"/>
</dbReference>
<evidence type="ECO:0000256" key="9">
    <source>
        <dbReference type="ARBA" id="ARBA00023012"/>
    </source>
</evidence>
<dbReference type="AlphaFoldDB" id="A0A2T0TN19"/>
<evidence type="ECO:0000313" key="14">
    <source>
        <dbReference type="EMBL" id="PRY47009.1"/>
    </source>
</evidence>
<evidence type="ECO:0000259" key="12">
    <source>
        <dbReference type="PROSITE" id="PS50109"/>
    </source>
</evidence>
<evidence type="ECO:0000256" key="3">
    <source>
        <dbReference type="ARBA" id="ARBA00012438"/>
    </source>
</evidence>
<dbReference type="GO" id="GO:0000155">
    <property type="term" value="F:phosphorelay sensor kinase activity"/>
    <property type="evidence" value="ECO:0007669"/>
    <property type="project" value="InterPro"/>
</dbReference>
<dbReference type="Proteomes" id="UP000238375">
    <property type="component" value="Unassembled WGS sequence"/>
</dbReference>
<name>A0A2T0TN19_9BACT</name>
<dbReference type="PROSITE" id="PS50109">
    <property type="entry name" value="HIS_KIN"/>
    <property type="match status" value="1"/>
</dbReference>
<dbReference type="GO" id="GO:0005886">
    <property type="term" value="C:plasma membrane"/>
    <property type="evidence" value="ECO:0007669"/>
    <property type="project" value="TreeGrafter"/>
</dbReference>
<dbReference type="InterPro" id="IPR036890">
    <property type="entry name" value="HATPase_C_sf"/>
</dbReference>
<organism evidence="14 15">
    <name type="scientific">Spirosoma oryzae</name>
    <dbReference type="NCBI Taxonomy" id="1469603"/>
    <lineage>
        <taxon>Bacteria</taxon>
        <taxon>Pseudomonadati</taxon>
        <taxon>Bacteroidota</taxon>
        <taxon>Cytophagia</taxon>
        <taxon>Cytophagales</taxon>
        <taxon>Cytophagaceae</taxon>
        <taxon>Spirosoma</taxon>
    </lineage>
</organism>
<reference evidence="14 15" key="1">
    <citation type="submission" date="2018-03" db="EMBL/GenBank/DDBJ databases">
        <title>Genomic Encyclopedia of Archaeal and Bacterial Type Strains, Phase II (KMG-II): from individual species to whole genera.</title>
        <authorList>
            <person name="Goeker M."/>
        </authorList>
    </citation>
    <scope>NUCLEOTIDE SEQUENCE [LARGE SCALE GENOMIC DNA]</scope>
    <source>
        <strain evidence="14 15">DSM 28354</strain>
    </source>
</reference>
<dbReference type="Pfam" id="PF00512">
    <property type="entry name" value="HisKA"/>
    <property type="match status" value="1"/>
</dbReference>
<keyword evidence="6 11" id="KW-0812">Transmembrane</keyword>
<dbReference type="SMART" id="SM00387">
    <property type="entry name" value="HATPase_c"/>
    <property type="match status" value="1"/>
</dbReference>
<gene>
    <name evidence="14" type="ORF">CLV58_10173</name>
</gene>
<protein>
    <recommendedName>
        <fullName evidence="3">histidine kinase</fullName>
        <ecNumber evidence="3">2.7.13.3</ecNumber>
    </recommendedName>
</protein>
<dbReference type="Gene3D" id="6.10.340.10">
    <property type="match status" value="1"/>
</dbReference>
<evidence type="ECO:0000256" key="2">
    <source>
        <dbReference type="ARBA" id="ARBA00004370"/>
    </source>
</evidence>
<comment type="subcellular location">
    <subcellularLocation>
        <location evidence="2">Membrane</location>
    </subcellularLocation>
</comment>
<evidence type="ECO:0000256" key="6">
    <source>
        <dbReference type="ARBA" id="ARBA00022692"/>
    </source>
</evidence>
<keyword evidence="10 11" id="KW-0472">Membrane</keyword>
<dbReference type="OrthoDB" id="594725at2"/>
<dbReference type="InterPro" id="IPR036097">
    <property type="entry name" value="HisK_dim/P_sf"/>
</dbReference>
<dbReference type="PRINTS" id="PR00344">
    <property type="entry name" value="BCTRLSENSOR"/>
</dbReference>
<feature type="domain" description="HAMP" evidence="13">
    <location>
        <begin position="176"/>
        <end position="229"/>
    </location>
</feature>
<comment type="catalytic activity">
    <reaction evidence="1">
        <text>ATP + protein L-histidine = ADP + protein N-phospho-L-histidine.</text>
        <dbReference type="EC" id="2.7.13.3"/>
    </reaction>
</comment>
<evidence type="ECO:0000256" key="11">
    <source>
        <dbReference type="SAM" id="Phobius"/>
    </source>
</evidence>